<dbReference type="InterPro" id="IPR036259">
    <property type="entry name" value="MFS_trans_sf"/>
</dbReference>
<accession>A0ABR7PI24</accession>
<reference evidence="11 12" key="1">
    <citation type="submission" date="2019-09" db="EMBL/GenBank/DDBJ databases">
        <title>Paraburkholderia podalyriae sp. nov., A South African Podalyria-associated rhizobium.</title>
        <authorList>
            <person name="Mavima L."/>
            <person name="Beukes C.W."/>
            <person name="Palmer M."/>
            <person name="De Meyer S.E."/>
            <person name="James E.K."/>
            <person name="Maluk M."/>
            <person name="Avontuur J.R."/>
            <person name="Chan W.Y."/>
            <person name="Venter S.N."/>
            <person name="Steenkamp E.T."/>
        </authorList>
    </citation>
    <scope>NUCLEOTIDE SEQUENCE [LARGE SCALE GENOMIC DNA]</scope>
    <source>
        <strain evidence="11 12">WC7.3b</strain>
    </source>
</reference>
<proteinExistence type="inferred from homology"/>
<evidence type="ECO:0000313" key="11">
    <source>
        <dbReference type="EMBL" id="MBC8745967.1"/>
    </source>
</evidence>
<dbReference type="PANTHER" id="PTHR43528">
    <property type="entry name" value="ALPHA-KETOGLUTARATE PERMEASE"/>
    <property type="match status" value="1"/>
</dbReference>
<dbReference type="InterPro" id="IPR005829">
    <property type="entry name" value="Sugar_transporter_CS"/>
</dbReference>
<feature type="transmembrane region" description="Helical" evidence="9">
    <location>
        <begin position="44"/>
        <end position="68"/>
    </location>
</feature>
<keyword evidence="12" id="KW-1185">Reference proteome</keyword>
<dbReference type="PANTHER" id="PTHR43528:SF1">
    <property type="entry name" value="ALPHA-KETOGLUTARATE PERMEASE"/>
    <property type="match status" value="1"/>
</dbReference>
<evidence type="ECO:0000256" key="3">
    <source>
        <dbReference type="ARBA" id="ARBA00022448"/>
    </source>
</evidence>
<feature type="transmembrane region" description="Helical" evidence="9">
    <location>
        <begin position="20"/>
        <end position="38"/>
    </location>
</feature>
<evidence type="ECO:0000256" key="5">
    <source>
        <dbReference type="ARBA" id="ARBA00022692"/>
    </source>
</evidence>
<keyword evidence="8 9" id="KW-0472">Membrane</keyword>
<name>A0ABR7PI24_9BURK</name>
<dbReference type="Proteomes" id="UP000736373">
    <property type="component" value="Unassembled WGS sequence"/>
</dbReference>
<feature type="transmembrane region" description="Helical" evidence="9">
    <location>
        <begin position="80"/>
        <end position="98"/>
    </location>
</feature>
<protein>
    <submittedName>
        <fullName evidence="11">MHS family MFS transporter</fullName>
    </submittedName>
</protein>
<dbReference type="InterPro" id="IPR051084">
    <property type="entry name" value="H+-coupled_symporters"/>
</dbReference>
<dbReference type="PROSITE" id="PS00217">
    <property type="entry name" value="SUGAR_TRANSPORT_2"/>
    <property type="match status" value="1"/>
</dbReference>
<evidence type="ECO:0000256" key="9">
    <source>
        <dbReference type="SAM" id="Phobius"/>
    </source>
</evidence>
<keyword evidence="3" id="KW-0813">Transport</keyword>
<evidence type="ECO:0000256" key="8">
    <source>
        <dbReference type="ARBA" id="ARBA00023136"/>
    </source>
</evidence>
<keyword evidence="4" id="KW-1003">Cell membrane</keyword>
<sequence length="434" mass="45905">MKRQSLRVLGAASIGNFGELYDFAIFGFSVPILARYFFPGTDRTAALLSTFAVYAVAFFARPIGGILFGYVADRLGRVKVLTFTVWLMAGSTMMIGLLPTYQSLGLAAPVLLVVFRIVQGLAIGGETSASNSYVIESAPDDRRGAWIGLTTLFSFMPNAFVAVLLFALQSAIGEAAYSDGIWRIPFLLGGLVGVVGFWLRSSLDDPEEFKQASQKARFDNPLVAATRSGLKCMLHVVLVMPVLAVGAYVLLGFMYTFLVREAHLRPTVALLCNAAAIMASAICLYLSGRWSDRVGRKTVLTIGAACVAITAYPAVLLSTSGSTLGTLIGQIVLGITVGIYGGAAFTTMTELFPTSFRTTGHAISYQLSVAVFGGTAPFIAAWLISVSGYSTAVGVYLAIIGTAGLIAVQFIPETRGVSLRTSVTASLVASSPRA</sequence>
<feature type="transmembrane region" description="Helical" evidence="9">
    <location>
        <begin position="145"/>
        <end position="168"/>
    </location>
</feature>
<evidence type="ECO:0000256" key="6">
    <source>
        <dbReference type="ARBA" id="ARBA00022847"/>
    </source>
</evidence>
<dbReference type="SUPFAM" id="SSF103473">
    <property type="entry name" value="MFS general substrate transporter"/>
    <property type="match status" value="1"/>
</dbReference>
<dbReference type="PROSITE" id="PS50850">
    <property type="entry name" value="MFS"/>
    <property type="match status" value="1"/>
</dbReference>
<dbReference type="Pfam" id="PF07690">
    <property type="entry name" value="MFS_1"/>
    <property type="match status" value="1"/>
</dbReference>
<gene>
    <name evidence="11" type="ORF">F6X42_04780</name>
</gene>
<dbReference type="InterPro" id="IPR011701">
    <property type="entry name" value="MFS"/>
</dbReference>
<feature type="transmembrane region" description="Helical" evidence="9">
    <location>
        <begin position="236"/>
        <end position="258"/>
    </location>
</feature>
<feature type="transmembrane region" description="Helical" evidence="9">
    <location>
        <begin position="298"/>
        <end position="315"/>
    </location>
</feature>
<evidence type="ECO:0000256" key="4">
    <source>
        <dbReference type="ARBA" id="ARBA00022475"/>
    </source>
</evidence>
<evidence type="ECO:0000256" key="1">
    <source>
        <dbReference type="ARBA" id="ARBA00004651"/>
    </source>
</evidence>
<dbReference type="InterPro" id="IPR020846">
    <property type="entry name" value="MFS_dom"/>
</dbReference>
<comment type="subcellular location">
    <subcellularLocation>
        <location evidence="1">Cell membrane</location>
        <topology evidence="1">Multi-pass membrane protein</topology>
    </subcellularLocation>
</comment>
<keyword evidence="7 9" id="KW-1133">Transmembrane helix</keyword>
<comment type="caution">
    <text evidence="11">The sequence shown here is derived from an EMBL/GenBank/DDBJ whole genome shotgun (WGS) entry which is preliminary data.</text>
</comment>
<comment type="similarity">
    <text evidence="2">Belongs to the major facilitator superfamily. Metabolite:H+ Symporter (MHS) family (TC 2.A.1.6) family.</text>
</comment>
<feature type="transmembrane region" description="Helical" evidence="9">
    <location>
        <begin position="180"/>
        <end position="199"/>
    </location>
</feature>
<feature type="domain" description="Major facilitator superfamily (MFS) profile" evidence="10">
    <location>
        <begin position="8"/>
        <end position="415"/>
    </location>
</feature>
<feature type="transmembrane region" description="Helical" evidence="9">
    <location>
        <begin position="264"/>
        <end position="286"/>
    </location>
</feature>
<keyword evidence="5 9" id="KW-0812">Transmembrane</keyword>
<evidence type="ECO:0000256" key="7">
    <source>
        <dbReference type="ARBA" id="ARBA00022989"/>
    </source>
</evidence>
<keyword evidence="6" id="KW-0769">Symport</keyword>
<evidence type="ECO:0000313" key="12">
    <source>
        <dbReference type="Proteomes" id="UP000736373"/>
    </source>
</evidence>
<feature type="transmembrane region" description="Helical" evidence="9">
    <location>
        <begin position="327"/>
        <end position="346"/>
    </location>
</feature>
<dbReference type="PROSITE" id="PS00216">
    <property type="entry name" value="SUGAR_TRANSPORT_1"/>
    <property type="match status" value="1"/>
</dbReference>
<dbReference type="EMBL" id="VZQQ01000003">
    <property type="protein sequence ID" value="MBC8745967.1"/>
    <property type="molecule type" value="Genomic_DNA"/>
</dbReference>
<feature type="transmembrane region" description="Helical" evidence="9">
    <location>
        <begin position="391"/>
        <end position="411"/>
    </location>
</feature>
<dbReference type="Gene3D" id="1.20.1250.20">
    <property type="entry name" value="MFS general substrate transporter like domains"/>
    <property type="match status" value="1"/>
</dbReference>
<organism evidence="11 12">
    <name type="scientific">Paraburkholderia podalyriae</name>
    <dbReference type="NCBI Taxonomy" id="1938811"/>
    <lineage>
        <taxon>Bacteria</taxon>
        <taxon>Pseudomonadati</taxon>
        <taxon>Pseudomonadota</taxon>
        <taxon>Betaproteobacteria</taxon>
        <taxon>Burkholderiales</taxon>
        <taxon>Burkholderiaceae</taxon>
        <taxon>Paraburkholderia</taxon>
    </lineage>
</organism>
<feature type="transmembrane region" description="Helical" evidence="9">
    <location>
        <begin position="367"/>
        <end position="385"/>
    </location>
</feature>
<evidence type="ECO:0000256" key="2">
    <source>
        <dbReference type="ARBA" id="ARBA00008240"/>
    </source>
</evidence>
<dbReference type="RefSeq" id="WP_184057120.1">
    <property type="nucleotide sequence ID" value="NZ_VZQQ01000003.1"/>
</dbReference>
<evidence type="ECO:0000259" key="10">
    <source>
        <dbReference type="PROSITE" id="PS50850"/>
    </source>
</evidence>